<dbReference type="EMBL" id="JAUKTV010000017">
    <property type="protein sequence ID" value="KAK0710467.1"/>
    <property type="molecule type" value="Genomic_DNA"/>
</dbReference>
<gene>
    <name evidence="1" type="ORF">B0T21DRAFT_297991</name>
</gene>
<dbReference type="AlphaFoldDB" id="A0AA40DRD8"/>
<name>A0AA40DRD8_9PEZI</name>
<evidence type="ECO:0000313" key="2">
    <source>
        <dbReference type="Proteomes" id="UP001172159"/>
    </source>
</evidence>
<dbReference type="Gene3D" id="2.40.70.10">
    <property type="entry name" value="Acid Proteases"/>
    <property type="match status" value="1"/>
</dbReference>
<sequence>MVPSTVLNDTFLTTTSLCQSAEQLKIHQVDMTPAQCVSRRGGPISADKFKGVPITGLVQNPGWALLNNTIEEAIEVAMQLSRQAITATVGLITKGQNSAASHLGLASDSSLLKILKDQGLIAARSFGLNVGSQSVQAPRRGSLVLGGFDQGSVANPFLYEFPIPQSDMLPDRHCPLQVQLTGLTLDIKMANETKTESRNIFSKSTGIPVCIEPYDNLFRLPSETLSTLLGYINQTTGQRTSLVPVSEYADELVNLEPGLVYRRQSGEFNAALRFTLNDKMTVEVPYHELQRPLRGLNDNGAAVLDTNYNELQIFSDAAPGNAPVLGKAFLSQVRAIPALTTELRSYQLGLSFC</sequence>
<dbReference type="SUPFAM" id="SSF50630">
    <property type="entry name" value="Acid proteases"/>
    <property type="match status" value="1"/>
</dbReference>
<protein>
    <submittedName>
        <fullName evidence="1">Uncharacterized protein</fullName>
    </submittedName>
</protein>
<reference evidence="1" key="1">
    <citation type="submission" date="2023-06" db="EMBL/GenBank/DDBJ databases">
        <title>Genome-scale phylogeny and comparative genomics of the fungal order Sordariales.</title>
        <authorList>
            <consortium name="Lawrence Berkeley National Laboratory"/>
            <person name="Hensen N."/>
            <person name="Bonometti L."/>
            <person name="Westerberg I."/>
            <person name="Brannstrom I.O."/>
            <person name="Guillou S."/>
            <person name="Cros-Aarteil S."/>
            <person name="Calhoun S."/>
            <person name="Haridas S."/>
            <person name="Kuo A."/>
            <person name="Mondo S."/>
            <person name="Pangilinan J."/>
            <person name="Riley R."/>
            <person name="Labutti K."/>
            <person name="Andreopoulos B."/>
            <person name="Lipzen A."/>
            <person name="Chen C."/>
            <person name="Yanf M."/>
            <person name="Daum C."/>
            <person name="Ng V."/>
            <person name="Clum A."/>
            <person name="Steindorff A."/>
            <person name="Ohm R."/>
            <person name="Martin F."/>
            <person name="Silar P."/>
            <person name="Natvig D."/>
            <person name="Lalanne C."/>
            <person name="Gautier V."/>
            <person name="Ament-Velasquez S.L."/>
            <person name="Kruys A."/>
            <person name="Hutchinson M.I."/>
            <person name="Powell A.J."/>
            <person name="Barry K."/>
            <person name="Miller A.N."/>
            <person name="Grigoriev I.V."/>
            <person name="Debuchy R."/>
            <person name="Gladieux P."/>
            <person name="Thoren M.H."/>
            <person name="Johannesson H."/>
        </authorList>
    </citation>
    <scope>NUCLEOTIDE SEQUENCE</scope>
    <source>
        <strain evidence="1">CBS 540.89</strain>
    </source>
</reference>
<evidence type="ECO:0000313" key="1">
    <source>
        <dbReference type="EMBL" id="KAK0710467.1"/>
    </source>
</evidence>
<organism evidence="1 2">
    <name type="scientific">Apiosordaria backusii</name>
    <dbReference type="NCBI Taxonomy" id="314023"/>
    <lineage>
        <taxon>Eukaryota</taxon>
        <taxon>Fungi</taxon>
        <taxon>Dikarya</taxon>
        <taxon>Ascomycota</taxon>
        <taxon>Pezizomycotina</taxon>
        <taxon>Sordariomycetes</taxon>
        <taxon>Sordariomycetidae</taxon>
        <taxon>Sordariales</taxon>
        <taxon>Lasiosphaeriaceae</taxon>
        <taxon>Apiosordaria</taxon>
    </lineage>
</organism>
<accession>A0AA40DRD8</accession>
<dbReference type="Proteomes" id="UP001172159">
    <property type="component" value="Unassembled WGS sequence"/>
</dbReference>
<comment type="caution">
    <text evidence="1">The sequence shown here is derived from an EMBL/GenBank/DDBJ whole genome shotgun (WGS) entry which is preliminary data.</text>
</comment>
<keyword evidence="2" id="KW-1185">Reference proteome</keyword>
<proteinExistence type="predicted"/>
<dbReference type="InterPro" id="IPR021109">
    <property type="entry name" value="Peptidase_aspartic_dom_sf"/>
</dbReference>